<name>A0A8H4PS97_9HYPO</name>
<feature type="compositionally biased region" description="Basic residues" evidence="1">
    <location>
        <begin position="1316"/>
        <end position="1325"/>
    </location>
</feature>
<feature type="region of interest" description="Disordered" evidence="1">
    <location>
        <begin position="472"/>
        <end position="512"/>
    </location>
</feature>
<feature type="compositionally biased region" description="Low complexity" evidence="1">
    <location>
        <begin position="797"/>
        <end position="807"/>
    </location>
</feature>
<feature type="compositionally biased region" description="Polar residues" evidence="1">
    <location>
        <begin position="786"/>
        <end position="796"/>
    </location>
</feature>
<proteinExistence type="predicted"/>
<feature type="compositionally biased region" description="Low complexity" evidence="1">
    <location>
        <begin position="1070"/>
        <end position="1097"/>
    </location>
</feature>
<sequence length="1325" mass="142518">MAPASPTVLGIPAPRYVRSRTQSISSDRPSTVGHGLGLASPPSAVSPEPEFIAASAAAQIVTNDHDNHAGSWYDQNGIEPPSEPALVTPDALQLVNAFLDQLLFNFLHVSRSTNLSALRPAVSEILKPKLAKDTIGNADEELREYLGSGDEDDYSPPVNNTRDSRDWDVELAWKRTRLRCMVYSSLGDMEEEDEDLYMEQENLEIGTHEQASDVISPAAAIFLTSVLEYMGELTLTVAGQVSYNRVRAKIEKDTQDGTRRTSNVADSIVVGEMDMERVALDRTLGRLWRGWKKRMRHPGGDFVGHALSTDLMAPLRHDSHGVETLSARSGTSDSGSEYKRLRAPTGRAAKRNQEPSHIPLPLGDRDVDEIEVPGLARYSDDELDEKMDDETRVARRRPKSLTIKLPVVHDGLPTPIMTQPRTPVVPSRKRANSLPTPAVSPFHAPKKTSKAGQSTDALSMADLEGKLSASGARETLHAESTPPSPGAPPATSGATMASSEKEHPSVTTAVPAAASAAAAAALARRRNSVSSNRDEEDEAVIYETAEIVTSSRISIAGSSASASLASESGKASTIKRSSSVRSARIVDVTGPRSPAHSRRTSVDTAERARRISPSGPITNPRATSGEIDSRAKTMDRDAETSGYATTCRASMERKRHSRPTATSISESDEDYFQQPQAPGSSRAVGLAKAAPIIPSVEPPASRAKKEQVSVSSAGKMSPTRREPVSNVKVSSPKILNVSTGPFRDDAMPEVAQKTAGHSGRHSPKADGRGMTPIERYRTRETDEELAQSNVTPRQIHTSASSASSGTSKLKPVQASEDNSSRAESVARNFEELIQSNQTITYTLTPENMRDIDSKRSLDSPVVTKFSRKSEEARGQQTPRSSPTAAEAPRSPLSHHPVSPSSPRKGERKAAKPPGPVPRVPAGIAVPAGRAGGPEARDARTYGESTADFAEFIKCTGPAGEKGLPRPQVKTPTSPIKSSMEFAPVSPTLSRERYQPREAAVDNRGDSSDLIDFIRQGPPIAASNHRIPRHVAPFRSTMDSDHLVGAIGGMAVDATIPEIRYSQGSTNMTENSMPSIQSSINSNSALLNNKGAPGPSSAGFGGEAPVPRRKQRRVRDPYAIDLSDEEDEDEGFAETPKPQARKEESLAEFLRNYEPPPEPPSEPPRLPRKKSSAPSLIGRFTRNGSREPKDSNGPSAPVKNAPTKPELPSLNGRTTGRGGYIPIQVNMPSGYDKYGATDNLISRPRMTTATPSARRVPMKKFEPREAVVSKSQTADLAAFLRDSAPPDLGPRATPARRASASRNPSRQDDGNGLSKMFGRKKKASAT</sequence>
<reference evidence="2 3" key="1">
    <citation type="journal article" date="2020" name="Genome Biol. Evol.">
        <title>A new high-quality draft genome assembly of the Chinese cordyceps Ophiocordyceps sinensis.</title>
        <authorList>
            <person name="Shu R."/>
            <person name="Zhang J."/>
            <person name="Meng Q."/>
            <person name="Zhang H."/>
            <person name="Zhou G."/>
            <person name="Li M."/>
            <person name="Wu P."/>
            <person name="Zhao Y."/>
            <person name="Chen C."/>
            <person name="Qin Q."/>
        </authorList>
    </citation>
    <scope>NUCLEOTIDE SEQUENCE [LARGE SCALE GENOMIC DNA]</scope>
    <source>
        <strain evidence="2 3">IOZ07</strain>
    </source>
</reference>
<feature type="region of interest" description="Disordered" evidence="1">
    <location>
        <begin position="343"/>
        <end position="365"/>
    </location>
</feature>
<evidence type="ECO:0000313" key="2">
    <source>
        <dbReference type="EMBL" id="KAF4509505.1"/>
    </source>
</evidence>
<dbReference type="Proteomes" id="UP000557566">
    <property type="component" value="Unassembled WGS sequence"/>
</dbReference>
<feature type="region of interest" description="Disordered" evidence="1">
    <location>
        <begin position="555"/>
        <end position="941"/>
    </location>
</feature>
<feature type="compositionally biased region" description="Basic and acidic residues" evidence="1">
    <location>
        <begin position="847"/>
        <end position="857"/>
    </location>
</feature>
<feature type="region of interest" description="Disordered" evidence="1">
    <location>
        <begin position="19"/>
        <end position="40"/>
    </location>
</feature>
<feature type="region of interest" description="Disordered" evidence="1">
    <location>
        <begin position="956"/>
        <end position="1004"/>
    </location>
</feature>
<feature type="compositionally biased region" description="Acidic residues" evidence="1">
    <location>
        <begin position="1121"/>
        <end position="1131"/>
    </location>
</feature>
<accession>A0A8H4PS97</accession>
<feature type="region of interest" description="Disordered" evidence="1">
    <location>
        <begin position="1063"/>
        <end position="1325"/>
    </location>
</feature>
<feature type="compositionally biased region" description="Polar residues" evidence="1">
    <location>
        <begin position="833"/>
        <end position="845"/>
    </location>
</feature>
<feature type="compositionally biased region" description="Low complexity" evidence="1">
    <location>
        <begin position="888"/>
        <end position="902"/>
    </location>
</feature>
<comment type="caution">
    <text evidence="2">The sequence shown here is derived from an EMBL/GenBank/DDBJ whole genome shotgun (WGS) entry which is preliminary data.</text>
</comment>
<dbReference type="Gene3D" id="1.10.20.10">
    <property type="entry name" value="Histone, subunit A"/>
    <property type="match status" value="1"/>
</dbReference>
<evidence type="ECO:0008006" key="4">
    <source>
        <dbReference type="Google" id="ProtNLM"/>
    </source>
</evidence>
<evidence type="ECO:0000313" key="3">
    <source>
        <dbReference type="Proteomes" id="UP000557566"/>
    </source>
</evidence>
<feature type="compositionally biased region" description="Low complexity" evidence="1">
    <location>
        <begin position="489"/>
        <end position="498"/>
    </location>
</feature>
<feature type="compositionally biased region" description="Low complexity" evidence="1">
    <location>
        <begin position="555"/>
        <end position="572"/>
    </location>
</feature>
<dbReference type="EMBL" id="JAAVMX010000004">
    <property type="protein sequence ID" value="KAF4509505.1"/>
    <property type="molecule type" value="Genomic_DNA"/>
</dbReference>
<keyword evidence="3" id="KW-1185">Reference proteome</keyword>
<dbReference type="GO" id="GO:0046982">
    <property type="term" value="F:protein heterodimerization activity"/>
    <property type="evidence" value="ECO:0007669"/>
    <property type="project" value="InterPro"/>
</dbReference>
<feature type="compositionally biased region" description="Basic and acidic residues" evidence="1">
    <location>
        <begin position="600"/>
        <end position="609"/>
    </location>
</feature>
<gene>
    <name evidence="2" type="ORF">G6O67_003675</name>
</gene>
<feature type="compositionally biased region" description="Polar residues" evidence="1">
    <location>
        <begin position="19"/>
        <end position="29"/>
    </location>
</feature>
<feature type="region of interest" description="Disordered" evidence="1">
    <location>
        <begin position="410"/>
        <end position="455"/>
    </location>
</feature>
<organism evidence="2 3">
    <name type="scientific">Ophiocordyceps sinensis</name>
    <dbReference type="NCBI Taxonomy" id="72228"/>
    <lineage>
        <taxon>Eukaryota</taxon>
        <taxon>Fungi</taxon>
        <taxon>Dikarya</taxon>
        <taxon>Ascomycota</taxon>
        <taxon>Pezizomycotina</taxon>
        <taxon>Sordariomycetes</taxon>
        <taxon>Hypocreomycetidae</taxon>
        <taxon>Hypocreales</taxon>
        <taxon>Ophiocordycipitaceae</taxon>
        <taxon>Ophiocordyceps</taxon>
    </lineage>
</organism>
<protein>
    <recommendedName>
        <fullName evidence="4">Flo11</fullName>
    </recommendedName>
</protein>
<feature type="compositionally biased region" description="Basic and acidic residues" evidence="1">
    <location>
        <begin position="989"/>
        <end position="1004"/>
    </location>
</feature>
<evidence type="ECO:0000256" key="1">
    <source>
        <dbReference type="SAM" id="MobiDB-lite"/>
    </source>
</evidence>
<feature type="compositionally biased region" description="Pro residues" evidence="1">
    <location>
        <begin position="1153"/>
        <end position="1163"/>
    </location>
</feature>
<feature type="compositionally biased region" description="Basic and acidic residues" evidence="1">
    <location>
        <begin position="627"/>
        <end position="639"/>
    </location>
</feature>
<dbReference type="InterPro" id="IPR009072">
    <property type="entry name" value="Histone-fold"/>
</dbReference>
<feature type="compositionally biased region" description="Polar residues" evidence="1">
    <location>
        <begin position="874"/>
        <end position="883"/>
    </location>
</feature>
<dbReference type="OrthoDB" id="5382203at2759"/>
<feature type="compositionally biased region" description="Low complexity" evidence="1">
    <location>
        <begin position="1289"/>
        <end position="1303"/>
    </location>
</feature>